<proteinExistence type="predicted"/>
<gene>
    <name evidence="1" type="ORF">GCM10009716_06250</name>
</gene>
<reference evidence="1 2" key="1">
    <citation type="journal article" date="2019" name="Int. J. Syst. Evol. Microbiol.">
        <title>The Global Catalogue of Microorganisms (GCM) 10K type strain sequencing project: providing services to taxonomists for standard genome sequencing and annotation.</title>
        <authorList>
            <consortium name="The Broad Institute Genomics Platform"/>
            <consortium name="The Broad Institute Genome Sequencing Center for Infectious Disease"/>
            <person name="Wu L."/>
            <person name="Ma J."/>
        </authorList>
    </citation>
    <scope>NUCLEOTIDE SEQUENCE [LARGE SCALE GENOMIC DNA]</scope>
    <source>
        <strain evidence="1 2">JCM 13581</strain>
    </source>
</reference>
<protein>
    <submittedName>
        <fullName evidence="1">Uncharacterized protein</fullName>
    </submittedName>
</protein>
<evidence type="ECO:0000313" key="1">
    <source>
        <dbReference type="EMBL" id="GAA1899128.1"/>
    </source>
</evidence>
<organism evidence="1 2">
    <name type="scientific">Streptomyces sodiiphilus</name>
    <dbReference type="NCBI Taxonomy" id="226217"/>
    <lineage>
        <taxon>Bacteria</taxon>
        <taxon>Bacillati</taxon>
        <taxon>Actinomycetota</taxon>
        <taxon>Actinomycetes</taxon>
        <taxon>Kitasatosporales</taxon>
        <taxon>Streptomycetaceae</taxon>
        <taxon>Streptomyces</taxon>
    </lineage>
</organism>
<keyword evidence="2" id="KW-1185">Reference proteome</keyword>
<dbReference type="EMBL" id="BAAAMJ010000006">
    <property type="protein sequence ID" value="GAA1899128.1"/>
    <property type="molecule type" value="Genomic_DNA"/>
</dbReference>
<name>A0ABN2NSI7_9ACTN</name>
<accession>A0ABN2NSI7</accession>
<evidence type="ECO:0000313" key="2">
    <source>
        <dbReference type="Proteomes" id="UP001501303"/>
    </source>
</evidence>
<dbReference type="Proteomes" id="UP001501303">
    <property type="component" value="Unassembled WGS sequence"/>
</dbReference>
<dbReference type="RefSeq" id="WP_344258632.1">
    <property type="nucleotide sequence ID" value="NZ_BAAAMJ010000006.1"/>
</dbReference>
<sequence>MSPSLFPSVDLREIHHLTLRALDPEASRTVLANQSAITETTTHLRTHLRALVREVASLSVLGPAGAPERKRASDLLQLAEVQLVHPPDTQAVLPLQAARTRRLAMLCRDMAGVYRTVRELDARRWWVEITAPSVGYWWNGAVRGWTA</sequence>
<comment type="caution">
    <text evidence="1">The sequence shown here is derived from an EMBL/GenBank/DDBJ whole genome shotgun (WGS) entry which is preliminary data.</text>
</comment>